<dbReference type="InterPro" id="IPR001810">
    <property type="entry name" value="F-box_dom"/>
</dbReference>
<dbReference type="PANTHER" id="PTHR35546">
    <property type="entry name" value="F-BOX PROTEIN INTERACTION DOMAIN PROTEIN-RELATED"/>
    <property type="match status" value="1"/>
</dbReference>
<organism evidence="3 4">
    <name type="scientific">Rhododendron simsii</name>
    <name type="common">Sims's rhododendron</name>
    <dbReference type="NCBI Taxonomy" id="118357"/>
    <lineage>
        <taxon>Eukaryota</taxon>
        <taxon>Viridiplantae</taxon>
        <taxon>Streptophyta</taxon>
        <taxon>Embryophyta</taxon>
        <taxon>Tracheophyta</taxon>
        <taxon>Spermatophyta</taxon>
        <taxon>Magnoliopsida</taxon>
        <taxon>eudicotyledons</taxon>
        <taxon>Gunneridae</taxon>
        <taxon>Pentapetalae</taxon>
        <taxon>asterids</taxon>
        <taxon>Ericales</taxon>
        <taxon>Ericaceae</taxon>
        <taxon>Ericoideae</taxon>
        <taxon>Rhodoreae</taxon>
        <taxon>Rhododendron</taxon>
    </lineage>
</organism>
<feature type="domain" description="F-box" evidence="1">
    <location>
        <begin position="34"/>
        <end position="67"/>
    </location>
</feature>
<name>A0A834GNW9_RHOSS</name>
<dbReference type="AlphaFoldDB" id="A0A834GNW9"/>
<evidence type="ECO:0008006" key="5">
    <source>
        <dbReference type="Google" id="ProtNLM"/>
    </source>
</evidence>
<dbReference type="PANTHER" id="PTHR35546:SF115">
    <property type="entry name" value="F-BOX DOMAIN-CONTAINING PROTEIN"/>
    <property type="match status" value="1"/>
</dbReference>
<dbReference type="CDD" id="cd22157">
    <property type="entry name" value="F-box_AtFBW1-like"/>
    <property type="match status" value="1"/>
</dbReference>
<dbReference type="Pfam" id="PF00646">
    <property type="entry name" value="F-box"/>
    <property type="match status" value="1"/>
</dbReference>
<dbReference type="InterPro" id="IPR055290">
    <property type="entry name" value="At3g26010-like"/>
</dbReference>
<dbReference type="Gene3D" id="1.20.1280.50">
    <property type="match status" value="1"/>
</dbReference>
<reference evidence="3" key="1">
    <citation type="submission" date="2019-11" db="EMBL/GenBank/DDBJ databases">
        <authorList>
            <person name="Liu Y."/>
            <person name="Hou J."/>
            <person name="Li T.-Q."/>
            <person name="Guan C.-H."/>
            <person name="Wu X."/>
            <person name="Wu H.-Z."/>
            <person name="Ling F."/>
            <person name="Zhang R."/>
            <person name="Shi X.-G."/>
            <person name="Ren J.-P."/>
            <person name="Chen E.-F."/>
            <person name="Sun J.-M."/>
        </authorList>
    </citation>
    <scope>NUCLEOTIDE SEQUENCE</scope>
    <source>
        <strain evidence="3">Adult_tree_wgs_1</strain>
        <tissue evidence="3">Leaves</tissue>
    </source>
</reference>
<sequence length="386" mass="43675">MADNASNKRPKAITGGGTASEISPVAELISSNADLLTEIFLRLPAKSLLRFKSVSKHWLSLITHSQFSTCHSIRNPRPSISGLYFYTHGRLESVSLHGRQSLPSLAIAVNGSKPRILHSCNGLLLCKASSRREPIYIVCNPTTQKYKLVPKPTGLSYRLYVRRGAYLAFDPSKSPHYKVVLGSRYSASKREPWCFEIDMYDSETGNWKKILPPSTCCGRGVFWNGAIHWLSYKKVLLRFEVDAEKMVALPLPRRSPRILPQNRVKYFGECGGGLILIQTRSLKDTRFAILEWGSDTNRWIVKYLVKCRTIVSVFPEMRFFEIYVLCVVKSEEKEDYKLVLAIPGKVISYNLKCNTMDVLRDLVPGALLDHDENCYAYPFAETLSPV</sequence>
<dbReference type="Pfam" id="PF08268">
    <property type="entry name" value="FBA_3"/>
    <property type="match status" value="1"/>
</dbReference>
<evidence type="ECO:0000313" key="4">
    <source>
        <dbReference type="Proteomes" id="UP000626092"/>
    </source>
</evidence>
<dbReference type="InterPro" id="IPR013187">
    <property type="entry name" value="F-box-assoc_dom_typ3"/>
</dbReference>
<dbReference type="InterPro" id="IPR036047">
    <property type="entry name" value="F-box-like_dom_sf"/>
</dbReference>
<dbReference type="OrthoDB" id="605328at2759"/>
<dbReference type="SUPFAM" id="SSF81383">
    <property type="entry name" value="F-box domain"/>
    <property type="match status" value="1"/>
</dbReference>
<comment type="caution">
    <text evidence="3">The sequence shown here is derived from an EMBL/GenBank/DDBJ whole genome shotgun (WGS) entry which is preliminary data.</text>
</comment>
<feature type="domain" description="F-box associated beta-propeller type 3" evidence="2">
    <location>
        <begin position="101"/>
        <end position="308"/>
    </location>
</feature>
<evidence type="ECO:0000259" key="1">
    <source>
        <dbReference type="Pfam" id="PF00646"/>
    </source>
</evidence>
<keyword evidence="4" id="KW-1185">Reference proteome</keyword>
<dbReference type="Proteomes" id="UP000626092">
    <property type="component" value="Unassembled WGS sequence"/>
</dbReference>
<proteinExistence type="predicted"/>
<dbReference type="EMBL" id="WJXA01000008">
    <property type="protein sequence ID" value="KAF7135965.1"/>
    <property type="molecule type" value="Genomic_DNA"/>
</dbReference>
<accession>A0A834GNW9</accession>
<dbReference type="NCBIfam" id="TIGR01640">
    <property type="entry name" value="F_box_assoc_1"/>
    <property type="match status" value="1"/>
</dbReference>
<evidence type="ECO:0000259" key="2">
    <source>
        <dbReference type="Pfam" id="PF08268"/>
    </source>
</evidence>
<gene>
    <name evidence="3" type="ORF">RHSIM_Rhsim08G0168000</name>
</gene>
<dbReference type="InterPro" id="IPR017451">
    <property type="entry name" value="F-box-assoc_interact_dom"/>
</dbReference>
<protein>
    <recommendedName>
        <fullName evidence="5">F-box protein</fullName>
    </recommendedName>
</protein>
<evidence type="ECO:0000313" key="3">
    <source>
        <dbReference type="EMBL" id="KAF7135965.1"/>
    </source>
</evidence>